<dbReference type="GO" id="GO:0008285">
    <property type="term" value="P:negative regulation of cell population proliferation"/>
    <property type="evidence" value="ECO:0007669"/>
    <property type="project" value="TreeGrafter"/>
</dbReference>
<feature type="domain" description="Cyclin-dependent kinase inhibitor" evidence="17">
    <location>
        <begin position="31"/>
        <end position="80"/>
    </location>
</feature>
<evidence type="ECO:0000256" key="8">
    <source>
        <dbReference type="ARBA" id="ARBA00022753"/>
    </source>
</evidence>
<dbReference type="InterPro" id="IPR044898">
    <property type="entry name" value="CDI_dom_sf"/>
</dbReference>
<name>A0AAN8R0U8_9TELE</name>
<comment type="subcellular location">
    <subcellularLocation>
        <location evidence="3">Cytoplasm</location>
    </subcellularLocation>
    <subcellularLocation>
        <location evidence="2">Endosome</location>
    </subcellularLocation>
    <subcellularLocation>
        <location evidence="1">Nucleus</location>
    </subcellularLocation>
</comment>
<evidence type="ECO:0000259" key="17">
    <source>
        <dbReference type="Pfam" id="PF02234"/>
    </source>
</evidence>
<comment type="caution">
    <text evidence="18">The sequence shown here is derived from an EMBL/GenBank/DDBJ whole genome shotgun (WGS) entry which is preliminary data.</text>
</comment>
<evidence type="ECO:0000313" key="18">
    <source>
        <dbReference type="EMBL" id="KAK6318438.1"/>
    </source>
</evidence>
<feature type="region of interest" description="Disordered" evidence="16">
    <location>
        <begin position="108"/>
        <end position="184"/>
    </location>
</feature>
<evidence type="ECO:0000256" key="16">
    <source>
        <dbReference type="SAM" id="MobiDB-lite"/>
    </source>
</evidence>
<comment type="similarity">
    <text evidence="4">Belongs to the CDI family.</text>
</comment>
<keyword evidence="9" id="KW-0832">Ubl conjugation</keyword>
<evidence type="ECO:0000256" key="15">
    <source>
        <dbReference type="ARBA" id="ARBA00045727"/>
    </source>
</evidence>
<feature type="compositionally biased region" description="Polar residues" evidence="16">
    <location>
        <begin position="1"/>
        <end position="13"/>
    </location>
</feature>
<evidence type="ECO:0000256" key="11">
    <source>
        <dbReference type="ARBA" id="ARBA00023242"/>
    </source>
</evidence>
<evidence type="ECO:0000256" key="2">
    <source>
        <dbReference type="ARBA" id="ARBA00004177"/>
    </source>
</evidence>
<evidence type="ECO:0000256" key="1">
    <source>
        <dbReference type="ARBA" id="ARBA00004123"/>
    </source>
</evidence>
<evidence type="ECO:0000256" key="10">
    <source>
        <dbReference type="ARBA" id="ARBA00023013"/>
    </source>
</evidence>
<proteinExistence type="inferred from homology"/>
<protein>
    <recommendedName>
        <fullName evidence="5">Cyclin-dependent kinase inhibitor 1B</fullName>
    </recommendedName>
    <alternativeName>
        <fullName evidence="14">Cyclin-dependent kinase inhibitor p27</fullName>
    </alternativeName>
    <alternativeName>
        <fullName evidence="13">p27Kip1</fullName>
    </alternativeName>
</protein>
<dbReference type="GO" id="GO:0000082">
    <property type="term" value="P:G1/S transition of mitotic cell cycle"/>
    <property type="evidence" value="ECO:0007669"/>
    <property type="project" value="TreeGrafter"/>
</dbReference>
<evidence type="ECO:0000256" key="5">
    <source>
        <dbReference type="ARBA" id="ARBA00014547"/>
    </source>
</evidence>
<dbReference type="PANTHER" id="PTHR10265">
    <property type="entry name" value="CYCLIN-DEPENDENT KINASE INHIBITOR 1"/>
    <property type="match status" value="1"/>
</dbReference>
<evidence type="ECO:0000256" key="7">
    <source>
        <dbReference type="ARBA" id="ARBA00022553"/>
    </source>
</evidence>
<dbReference type="AlphaFoldDB" id="A0AAN8R0U8"/>
<keyword evidence="11" id="KW-0539">Nucleus</keyword>
<keyword evidence="12" id="KW-0131">Cell cycle</keyword>
<dbReference type="Proteomes" id="UP001356427">
    <property type="component" value="Unassembled WGS sequence"/>
</dbReference>
<keyword evidence="19" id="KW-1185">Reference proteome</keyword>
<keyword evidence="10" id="KW-0649">Protein kinase inhibitor</keyword>
<evidence type="ECO:0000313" key="19">
    <source>
        <dbReference type="Proteomes" id="UP001356427"/>
    </source>
</evidence>
<keyword evidence="7" id="KW-0597">Phosphoprotein</keyword>
<dbReference type="GO" id="GO:0051087">
    <property type="term" value="F:protein-folding chaperone binding"/>
    <property type="evidence" value="ECO:0007669"/>
    <property type="project" value="TreeGrafter"/>
</dbReference>
<feature type="compositionally biased region" description="Polar residues" evidence="16">
    <location>
        <begin position="108"/>
        <end position="124"/>
    </location>
</feature>
<evidence type="ECO:0000256" key="14">
    <source>
        <dbReference type="ARBA" id="ARBA00031925"/>
    </source>
</evidence>
<evidence type="ECO:0000256" key="4">
    <source>
        <dbReference type="ARBA" id="ARBA00006726"/>
    </source>
</evidence>
<evidence type="ECO:0000256" key="12">
    <source>
        <dbReference type="ARBA" id="ARBA00023306"/>
    </source>
</evidence>
<reference evidence="18 19" key="1">
    <citation type="submission" date="2021-04" db="EMBL/GenBank/DDBJ databases">
        <authorList>
            <person name="De Guttry C."/>
            <person name="Zahm M."/>
            <person name="Klopp C."/>
            <person name="Cabau C."/>
            <person name="Louis A."/>
            <person name="Berthelot C."/>
            <person name="Parey E."/>
            <person name="Roest Crollius H."/>
            <person name="Montfort J."/>
            <person name="Robinson-Rechavi M."/>
            <person name="Bucao C."/>
            <person name="Bouchez O."/>
            <person name="Gislard M."/>
            <person name="Lluch J."/>
            <person name="Milhes M."/>
            <person name="Lampietro C."/>
            <person name="Lopez Roques C."/>
            <person name="Donnadieu C."/>
            <person name="Braasch I."/>
            <person name="Desvignes T."/>
            <person name="Postlethwait J."/>
            <person name="Bobe J."/>
            <person name="Wedekind C."/>
            <person name="Guiguen Y."/>
        </authorList>
    </citation>
    <scope>NUCLEOTIDE SEQUENCE [LARGE SCALE GENOMIC DNA]</scope>
    <source>
        <strain evidence="18">Cs_M1</strain>
        <tissue evidence="18">Blood</tissue>
    </source>
</reference>
<dbReference type="GO" id="GO:0004861">
    <property type="term" value="F:cyclin-dependent protein serine/threonine kinase inhibitor activity"/>
    <property type="evidence" value="ECO:0007669"/>
    <property type="project" value="InterPro"/>
</dbReference>
<evidence type="ECO:0000256" key="3">
    <source>
        <dbReference type="ARBA" id="ARBA00004496"/>
    </source>
</evidence>
<dbReference type="Pfam" id="PF02234">
    <property type="entry name" value="CDI"/>
    <property type="match status" value="1"/>
</dbReference>
<dbReference type="InterPro" id="IPR003175">
    <property type="entry name" value="CDI_dom"/>
</dbReference>
<dbReference type="GO" id="GO:0005634">
    <property type="term" value="C:nucleus"/>
    <property type="evidence" value="ECO:0007669"/>
    <property type="project" value="UniProtKB-SubCell"/>
</dbReference>
<comment type="function">
    <text evidence="15">Important regulator of cell cycle progression. Inhibits the kinase activity of CDK2 bound to cyclin A, but has little inhibitory activity on CDK2 bound to SPDYA. Involved in G1 arrest. Potent inhibitor of cyclin E- and cyclin A-CDK2 complexes. Forms a complex with cyclin type D-CDK4 complexes and is involved in the assembly, stability, and modulation of CCND1-CDK4 complex activation. Acts either as an inhibitor or an activator of cyclin type D-CDK4 complexes depending on its phosphorylation state and/or stoichometry.</text>
</comment>
<evidence type="ECO:0000256" key="9">
    <source>
        <dbReference type="ARBA" id="ARBA00022843"/>
    </source>
</evidence>
<feature type="compositionally biased region" description="Basic and acidic residues" evidence="16">
    <location>
        <begin position="14"/>
        <end position="24"/>
    </location>
</feature>
<organism evidence="18 19">
    <name type="scientific">Coregonus suidteri</name>
    <dbReference type="NCBI Taxonomy" id="861788"/>
    <lineage>
        <taxon>Eukaryota</taxon>
        <taxon>Metazoa</taxon>
        <taxon>Chordata</taxon>
        <taxon>Craniata</taxon>
        <taxon>Vertebrata</taxon>
        <taxon>Euteleostomi</taxon>
        <taxon>Actinopterygii</taxon>
        <taxon>Neopterygii</taxon>
        <taxon>Teleostei</taxon>
        <taxon>Protacanthopterygii</taxon>
        <taxon>Salmoniformes</taxon>
        <taxon>Salmonidae</taxon>
        <taxon>Coregoninae</taxon>
        <taxon>Coregonus</taxon>
    </lineage>
</organism>
<dbReference type="EMBL" id="JAGTTL010000009">
    <property type="protein sequence ID" value="KAK6318438.1"/>
    <property type="molecule type" value="Genomic_DNA"/>
</dbReference>
<gene>
    <name evidence="18" type="ORF">J4Q44_G00117290</name>
</gene>
<accession>A0AAN8R0U8</accession>
<sequence length="184" mass="20744">MSNVRVSNGSPTFERTDARFSDHPKPSACRNLFGRVDHEELKRDLKGHLLEMEEASSAKWNFDFSSHTPLLNGRFEWELVDSKDIPHFYSKTQRSVKGLCPSGNNNVDLNGNSCVVVTPRQPSENTERSESKEQCTGQRKRPASHDPSSQNKRSHSSSDEVTRCPALAHSVEHTPRKTSPRTQT</sequence>
<feature type="region of interest" description="Disordered" evidence="16">
    <location>
        <begin position="1"/>
        <end position="24"/>
    </location>
</feature>
<evidence type="ECO:0000256" key="13">
    <source>
        <dbReference type="ARBA" id="ARBA00031903"/>
    </source>
</evidence>
<keyword evidence="8" id="KW-0967">Endosome</keyword>
<dbReference type="PANTHER" id="PTHR10265:SF9">
    <property type="entry name" value="CYCLIN-DEPENDENT KINASE INHIBITOR 1B"/>
    <property type="match status" value="1"/>
</dbReference>
<dbReference type="GO" id="GO:0005768">
    <property type="term" value="C:endosome"/>
    <property type="evidence" value="ECO:0007669"/>
    <property type="project" value="UniProtKB-SubCell"/>
</dbReference>
<keyword evidence="6" id="KW-0963">Cytoplasm</keyword>
<dbReference type="GO" id="GO:0045930">
    <property type="term" value="P:negative regulation of mitotic cell cycle"/>
    <property type="evidence" value="ECO:0007669"/>
    <property type="project" value="TreeGrafter"/>
</dbReference>
<evidence type="ECO:0000256" key="6">
    <source>
        <dbReference type="ARBA" id="ARBA00022490"/>
    </source>
</evidence>
<dbReference type="Gene3D" id="4.10.365.10">
    <property type="entry name" value="p27"/>
    <property type="match status" value="1"/>
</dbReference>